<dbReference type="AlphaFoldDB" id="A0A023GAE9"/>
<reference evidence="2" key="1">
    <citation type="submission" date="2014-03" db="EMBL/GenBank/DDBJ databases">
        <title>The sialotranscriptome of Amblyomma triste, Amblyomma parvum and Amblyomma cajennense ticks, uncovered by 454-based RNA-seq.</title>
        <authorList>
            <person name="Garcia G.R."/>
            <person name="Gardinassi L.G."/>
            <person name="Ribeiro J.M."/>
            <person name="Anatriello E."/>
            <person name="Ferreira B.R."/>
            <person name="Moreira H.N."/>
            <person name="Mafra C."/>
            <person name="Olegario M.M."/>
            <person name="Szabo P.J."/>
            <person name="Miranda-Santos I.K."/>
            <person name="Maruyama S.R."/>
        </authorList>
    </citation>
    <scope>NUCLEOTIDE SEQUENCE</scope>
    <source>
        <strain evidence="2">Mato Grasso do Sul</strain>
        <tissue evidence="2">Salivary glands</tissue>
    </source>
</reference>
<dbReference type="InterPro" id="IPR012674">
    <property type="entry name" value="Calycin"/>
</dbReference>
<name>A0A023GAE9_AMBTT</name>
<feature type="signal peptide" evidence="1">
    <location>
        <begin position="1"/>
        <end position="22"/>
    </location>
</feature>
<protein>
    <submittedName>
        <fullName evidence="2">Putative secreted protein</fullName>
    </submittedName>
</protein>
<sequence length="186" mass="21086">MMFVVALSAVLLAANAAGLSSGSPPEPGKKLDIREMTQVNGILQVIRRSHHVRTNHTCLSAKKITKISETQYKYQLRSRNGRTPSYPYVTDEVIVNLFESTSNSKVYEARYTSRVTGLTVKLTLKKKHLDKCFVLWVENSDEDNGCELLMNASAFDGIIPIECARYYERHCSHRSVELHRSDCIYN</sequence>
<dbReference type="SUPFAM" id="SSF50814">
    <property type="entry name" value="Lipocalins"/>
    <property type="match status" value="1"/>
</dbReference>
<dbReference type="GO" id="GO:0030682">
    <property type="term" value="P:symbiont-mediated perturbation of host defenses"/>
    <property type="evidence" value="ECO:0007669"/>
    <property type="project" value="InterPro"/>
</dbReference>
<organism evidence="2">
    <name type="scientific">Amblyomma triste</name>
    <name type="common">Neotropical tick</name>
    <dbReference type="NCBI Taxonomy" id="251400"/>
    <lineage>
        <taxon>Eukaryota</taxon>
        <taxon>Metazoa</taxon>
        <taxon>Ecdysozoa</taxon>
        <taxon>Arthropoda</taxon>
        <taxon>Chelicerata</taxon>
        <taxon>Arachnida</taxon>
        <taxon>Acari</taxon>
        <taxon>Parasitiformes</taxon>
        <taxon>Ixodida</taxon>
        <taxon>Ixodoidea</taxon>
        <taxon>Ixodidae</taxon>
        <taxon>Amblyomminae</taxon>
        <taxon>Amblyomma</taxon>
    </lineage>
</organism>
<dbReference type="Gene3D" id="2.40.128.20">
    <property type="match status" value="1"/>
</dbReference>
<dbReference type="InterPro" id="IPR002970">
    <property type="entry name" value="Tick_his-bd"/>
</dbReference>
<evidence type="ECO:0000313" key="2">
    <source>
        <dbReference type="EMBL" id="JAC30824.1"/>
    </source>
</evidence>
<dbReference type="GO" id="GO:0043176">
    <property type="term" value="F:amine binding"/>
    <property type="evidence" value="ECO:0007669"/>
    <property type="project" value="InterPro"/>
</dbReference>
<accession>A0A023GAE9</accession>
<dbReference type="EMBL" id="GBBM01004594">
    <property type="protein sequence ID" value="JAC30824.1"/>
    <property type="molecule type" value="mRNA"/>
</dbReference>
<keyword evidence="1" id="KW-0732">Signal</keyword>
<feature type="chain" id="PRO_5001520915" evidence="1">
    <location>
        <begin position="23"/>
        <end position="186"/>
    </location>
</feature>
<proteinExistence type="evidence at transcript level"/>
<evidence type="ECO:0000256" key="1">
    <source>
        <dbReference type="SAM" id="SignalP"/>
    </source>
</evidence>
<dbReference type="Pfam" id="PF02098">
    <property type="entry name" value="His_binding"/>
    <property type="match status" value="1"/>
</dbReference>